<reference evidence="15 16" key="1">
    <citation type="submission" date="2017-02" db="EMBL/GenBank/DDBJ databases">
        <authorList>
            <person name="Peterson S.W."/>
        </authorList>
    </citation>
    <scope>NUCLEOTIDE SEQUENCE [LARGE SCALE GENOMIC DNA]</scope>
    <source>
        <strain evidence="15 16">DSM 15102</strain>
    </source>
</reference>
<dbReference type="FunFam" id="3.40.50.720:FF:000190">
    <property type="entry name" value="Pyrroline-5-carboxylate reductase"/>
    <property type="match status" value="1"/>
</dbReference>
<evidence type="ECO:0000256" key="10">
    <source>
        <dbReference type="NCBIfam" id="TIGR00112"/>
    </source>
</evidence>
<dbReference type="HAMAP" id="MF_01925">
    <property type="entry name" value="P5C_reductase"/>
    <property type="match status" value="1"/>
</dbReference>
<gene>
    <name evidence="9" type="primary">proC</name>
    <name evidence="15" type="ORF">SAMN02745973_01964</name>
</gene>
<dbReference type="NCBIfam" id="TIGR00112">
    <property type="entry name" value="proC"/>
    <property type="match status" value="1"/>
</dbReference>
<dbReference type="Proteomes" id="UP000196365">
    <property type="component" value="Unassembled WGS sequence"/>
</dbReference>
<keyword evidence="3 9" id="KW-0963">Cytoplasm</keyword>
<proteinExistence type="inferred from homology"/>
<dbReference type="Pfam" id="PF03807">
    <property type="entry name" value="F420_oxidored"/>
    <property type="match status" value="1"/>
</dbReference>
<feature type="binding site" evidence="11">
    <location>
        <position position="57"/>
    </location>
    <ligand>
        <name>NADPH</name>
        <dbReference type="ChEBI" id="CHEBI:57783"/>
    </ligand>
</feature>
<keyword evidence="7 9" id="KW-0560">Oxidoreductase</keyword>
<feature type="binding site" evidence="11">
    <location>
        <begin position="8"/>
        <end position="13"/>
    </location>
    <ligand>
        <name>NADP(+)</name>
        <dbReference type="ChEBI" id="CHEBI:58349"/>
    </ligand>
</feature>
<protein>
    <recommendedName>
        <fullName evidence="9 10">Pyrroline-5-carboxylate reductase</fullName>
        <shortName evidence="9">P5C reductase</shortName>
        <shortName evidence="9">P5CR</shortName>
        <ecNumber evidence="9 10">1.5.1.2</ecNumber>
    </recommendedName>
    <alternativeName>
        <fullName evidence="9">PCA reductase</fullName>
    </alternativeName>
</protein>
<evidence type="ECO:0000256" key="5">
    <source>
        <dbReference type="ARBA" id="ARBA00022650"/>
    </source>
</evidence>
<comment type="function">
    <text evidence="8 9">Catalyzes the reduction of 1-pyrroline-5-carboxylate (PCA) to L-proline.</text>
</comment>
<name>A0A1T4P809_9FIRM</name>
<keyword evidence="6 9" id="KW-0521">NADP</keyword>
<dbReference type="OrthoDB" id="9805754at2"/>
<dbReference type="PANTHER" id="PTHR11645">
    <property type="entry name" value="PYRROLINE-5-CARBOXYLATE REDUCTASE"/>
    <property type="match status" value="1"/>
</dbReference>
<evidence type="ECO:0000313" key="16">
    <source>
        <dbReference type="Proteomes" id="UP000196365"/>
    </source>
</evidence>
<organism evidence="15 16">
    <name type="scientific">Garciella nitratireducens DSM 15102</name>
    <dbReference type="NCBI Taxonomy" id="1121911"/>
    <lineage>
        <taxon>Bacteria</taxon>
        <taxon>Bacillati</taxon>
        <taxon>Bacillota</taxon>
        <taxon>Clostridia</taxon>
        <taxon>Eubacteriales</taxon>
        <taxon>Eubacteriaceae</taxon>
        <taxon>Garciella</taxon>
    </lineage>
</organism>
<comment type="subcellular location">
    <subcellularLocation>
        <location evidence="1 9">Cytoplasm</location>
    </subcellularLocation>
</comment>
<evidence type="ECO:0000259" key="14">
    <source>
        <dbReference type="Pfam" id="PF14748"/>
    </source>
</evidence>
<dbReference type="AlphaFoldDB" id="A0A1T4P809"/>
<comment type="catalytic activity">
    <reaction evidence="9">
        <text>L-proline + NAD(+) = (S)-1-pyrroline-5-carboxylate + NADH + 2 H(+)</text>
        <dbReference type="Rhea" id="RHEA:14105"/>
        <dbReference type="ChEBI" id="CHEBI:15378"/>
        <dbReference type="ChEBI" id="CHEBI:17388"/>
        <dbReference type="ChEBI" id="CHEBI:57540"/>
        <dbReference type="ChEBI" id="CHEBI:57945"/>
        <dbReference type="ChEBI" id="CHEBI:60039"/>
        <dbReference type="EC" id="1.5.1.2"/>
    </reaction>
</comment>
<dbReference type="GO" id="GO:0005737">
    <property type="term" value="C:cytoplasm"/>
    <property type="evidence" value="ECO:0007669"/>
    <property type="project" value="UniProtKB-SubCell"/>
</dbReference>
<dbReference type="InterPro" id="IPR028939">
    <property type="entry name" value="P5C_Rdtase_cat_N"/>
</dbReference>
<evidence type="ECO:0000256" key="6">
    <source>
        <dbReference type="ARBA" id="ARBA00022857"/>
    </source>
</evidence>
<dbReference type="InterPro" id="IPR036291">
    <property type="entry name" value="NAD(P)-bd_dom_sf"/>
</dbReference>
<dbReference type="SUPFAM" id="SSF51735">
    <property type="entry name" value="NAD(P)-binding Rossmann-fold domains"/>
    <property type="match status" value="1"/>
</dbReference>
<dbReference type="UniPathway" id="UPA00098">
    <property type="reaction ID" value="UER00361"/>
</dbReference>
<evidence type="ECO:0000256" key="4">
    <source>
        <dbReference type="ARBA" id="ARBA00022605"/>
    </source>
</evidence>
<dbReference type="Gene3D" id="3.40.50.720">
    <property type="entry name" value="NAD(P)-binding Rossmann-like Domain"/>
    <property type="match status" value="1"/>
</dbReference>
<dbReference type="InterPro" id="IPR000304">
    <property type="entry name" value="Pyrroline-COOH_reductase"/>
</dbReference>
<dbReference type="GO" id="GO:0004735">
    <property type="term" value="F:pyrroline-5-carboxylate reductase activity"/>
    <property type="evidence" value="ECO:0007669"/>
    <property type="project" value="UniProtKB-UniRule"/>
</dbReference>
<evidence type="ECO:0000256" key="11">
    <source>
        <dbReference type="PIRSR" id="PIRSR000193-1"/>
    </source>
</evidence>
<comment type="pathway">
    <text evidence="9 12">Amino-acid biosynthesis; L-proline biosynthesis; L-proline from L-glutamate 5-semialdehyde: step 1/1.</text>
</comment>
<evidence type="ECO:0000256" key="7">
    <source>
        <dbReference type="ARBA" id="ARBA00023002"/>
    </source>
</evidence>
<comment type="catalytic activity">
    <reaction evidence="9 12">
        <text>L-proline + NADP(+) = (S)-1-pyrroline-5-carboxylate + NADPH + 2 H(+)</text>
        <dbReference type="Rhea" id="RHEA:14109"/>
        <dbReference type="ChEBI" id="CHEBI:15378"/>
        <dbReference type="ChEBI" id="CHEBI:17388"/>
        <dbReference type="ChEBI" id="CHEBI:57783"/>
        <dbReference type="ChEBI" id="CHEBI:58349"/>
        <dbReference type="ChEBI" id="CHEBI:60039"/>
        <dbReference type="EC" id="1.5.1.2"/>
    </reaction>
</comment>
<dbReference type="InterPro" id="IPR029036">
    <property type="entry name" value="P5CR_dimer"/>
</dbReference>
<dbReference type="GO" id="GO:0055129">
    <property type="term" value="P:L-proline biosynthetic process"/>
    <property type="evidence" value="ECO:0007669"/>
    <property type="project" value="UniProtKB-UniRule"/>
</dbReference>
<dbReference type="Gene3D" id="1.10.3730.10">
    <property type="entry name" value="ProC C-terminal domain-like"/>
    <property type="match status" value="1"/>
</dbReference>
<dbReference type="RefSeq" id="WP_087679322.1">
    <property type="nucleotide sequence ID" value="NZ_FUWV01000015.1"/>
</dbReference>
<evidence type="ECO:0000259" key="13">
    <source>
        <dbReference type="Pfam" id="PF03807"/>
    </source>
</evidence>
<dbReference type="InterPro" id="IPR008927">
    <property type="entry name" value="6-PGluconate_DH-like_C_sf"/>
</dbReference>
<dbReference type="InterPro" id="IPR053790">
    <property type="entry name" value="P5CR-like_CS"/>
</dbReference>
<sequence>MEKTIGFIGAGNMAKAMIGGILQAKILPPEKVFLSNPHKEKLEAMKKEFGVQITLDNKEVAQRADILVLSVKPYLYSKVIQEIKDEIQQYTILVNIAAGVSIESIEQTFAKKVKVVRVMPNTPAQVGEAMSCVCVNKEVTKEELQEVMDIFHSFGEAEVIDENLMDVATGVSGSSPAYVYLFIEALADGAVLEGMPREKAYKLAAQAVLGSAKMVLESKEHPAKLKDQVCSSGGTTIEAVACLEKNYFRSTVIQAVQTATQKSKEMGKK</sequence>
<dbReference type="EMBL" id="FUWV01000015">
    <property type="protein sequence ID" value="SJZ87634.1"/>
    <property type="molecule type" value="Genomic_DNA"/>
</dbReference>
<evidence type="ECO:0000256" key="2">
    <source>
        <dbReference type="ARBA" id="ARBA00005525"/>
    </source>
</evidence>
<dbReference type="FunFam" id="1.10.3730.10:FF:000001">
    <property type="entry name" value="Pyrroline-5-carboxylate reductase"/>
    <property type="match status" value="1"/>
</dbReference>
<evidence type="ECO:0000256" key="9">
    <source>
        <dbReference type="HAMAP-Rule" id="MF_01925"/>
    </source>
</evidence>
<keyword evidence="5 9" id="KW-0641">Proline biosynthesis</keyword>
<keyword evidence="16" id="KW-1185">Reference proteome</keyword>
<dbReference type="PROSITE" id="PS00521">
    <property type="entry name" value="P5CR"/>
    <property type="match status" value="1"/>
</dbReference>
<evidence type="ECO:0000256" key="12">
    <source>
        <dbReference type="RuleBase" id="RU003903"/>
    </source>
</evidence>
<dbReference type="Pfam" id="PF14748">
    <property type="entry name" value="P5CR_dimer"/>
    <property type="match status" value="1"/>
</dbReference>
<evidence type="ECO:0000313" key="15">
    <source>
        <dbReference type="EMBL" id="SJZ87634.1"/>
    </source>
</evidence>
<dbReference type="SUPFAM" id="SSF48179">
    <property type="entry name" value="6-phosphogluconate dehydrogenase C-terminal domain-like"/>
    <property type="match status" value="1"/>
</dbReference>
<dbReference type="PANTHER" id="PTHR11645:SF0">
    <property type="entry name" value="PYRROLINE-5-CARBOXYLATE REDUCTASE 3"/>
    <property type="match status" value="1"/>
</dbReference>
<accession>A0A1T4P809</accession>
<evidence type="ECO:0000256" key="3">
    <source>
        <dbReference type="ARBA" id="ARBA00022490"/>
    </source>
</evidence>
<evidence type="ECO:0000256" key="1">
    <source>
        <dbReference type="ARBA" id="ARBA00004496"/>
    </source>
</evidence>
<dbReference type="PIRSF" id="PIRSF000193">
    <property type="entry name" value="Pyrrol-5-carb_rd"/>
    <property type="match status" value="1"/>
</dbReference>
<feature type="domain" description="Pyrroline-5-carboxylate reductase dimerisation" evidence="14">
    <location>
        <begin position="162"/>
        <end position="266"/>
    </location>
</feature>
<comment type="similarity">
    <text evidence="2 9 12">Belongs to the pyrroline-5-carboxylate reductase family.</text>
</comment>
<evidence type="ECO:0000256" key="8">
    <source>
        <dbReference type="ARBA" id="ARBA00058118"/>
    </source>
</evidence>
<feature type="domain" description="Pyrroline-5-carboxylate reductase catalytic N-terminal" evidence="13">
    <location>
        <begin position="4"/>
        <end position="99"/>
    </location>
</feature>
<keyword evidence="4 9" id="KW-0028">Amino-acid biosynthesis</keyword>
<dbReference type="EC" id="1.5.1.2" evidence="9 10"/>